<keyword evidence="2" id="KW-1185">Reference proteome</keyword>
<dbReference type="EMBL" id="JBHMDI010000146">
    <property type="protein sequence ID" value="MFB9351960.1"/>
    <property type="molecule type" value="Genomic_DNA"/>
</dbReference>
<accession>A0ABV5LK62</accession>
<evidence type="ECO:0000313" key="1">
    <source>
        <dbReference type="EMBL" id="MFB9351960.1"/>
    </source>
</evidence>
<reference evidence="1 2" key="1">
    <citation type="submission" date="2024-09" db="EMBL/GenBank/DDBJ databases">
        <authorList>
            <person name="Sun Q."/>
            <person name="Mori K."/>
        </authorList>
    </citation>
    <scope>NUCLEOTIDE SEQUENCE [LARGE SCALE GENOMIC DNA]</scope>
    <source>
        <strain evidence="1 2">JCM 9767</strain>
    </source>
</reference>
<comment type="caution">
    <text evidence="1">The sequence shown here is derived from an EMBL/GenBank/DDBJ whole genome shotgun (WGS) entry which is preliminary data.</text>
</comment>
<dbReference type="PANTHER" id="PTHR35841">
    <property type="entry name" value="PHOSPHONATES-BINDING PERIPLASMIC PROTEIN"/>
    <property type="match status" value="1"/>
</dbReference>
<gene>
    <name evidence="1" type="ORF">ACFFUA_31870</name>
</gene>
<dbReference type="RefSeq" id="WP_380956977.1">
    <property type="nucleotide sequence ID" value="NZ_JBHMDI010000146.1"/>
</dbReference>
<dbReference type="Proteomes" id="UP001589753">
    <property type="component" value="Unassembled WGS sequence"/>
</dbReference>
<dbReference type="PANTHER" id="PTHR35841:SF1">
    <property type="entry name" value="PHOSPHONATES-BINDING PERIPLASMIC PROTEIN"/>
    <property type="match status" value="1"/>
</dbReference>
<dbReference type="SUPFAM" id="SSF53850">
    <property type="entry name" value="Periplasmic binding protein-like II"/>
    <property type="match status" value="1"/>
</dbReference>
<evidence type="ECO:0000313" key="2">
    <source>
        <dbReference type="Proteomes" id="UP001589753"/>
    </source>
</evidence>
<sequence length="284" mass="30728">MNGIVLGAVAYDPKVVTIWSGFRNWLLGRGLEFDFVLYSHYERQAEDLVDGRIDVAWHSPLAWLRTRRLAAAADVRVEPLVMRDTDQDLTSVVVVRSDGPVRSVADLKGETVAVGAVDSPQATLLPLRHLRERGLVAGDDFDVRRHDVGVGLHGDHVGGEREAVRALMAGEAAAACVVDSHHLLFGEEGVLAPGSTRLLSRTPPYDHCVLASGPSLDTASADRLAESLLSMSYADPEVRHLLDLEGLTRWLPGRESGYAQLAAAVDDTGFYDADGRVTAAGYRP</sequence>
<organism evidence="1 2">
    <name type="scientific">Streptomyces heliomycini</name>
    <dbReference type="NCBI Taxonomy" id="284032"/>
    <lineage>
        <taxon>Bacteria</taxon>
        <taxon>Bacillati</taxon>
        <taxon>Actinomycetota</taxon>
        <taxon>Actinomycetes</taxon>
        <taxon>Kitasatosporales</taxon>
        <taxon>Streptomycetaceae</taxon>
        <taxon>Streptomyces</taxon>
    </lineage>
</organism>
<proteinExistence type="predicted"/>
<protein>
    <submittedName>
        <fullName evidence="1">Phosphate/phosphite/phosphonate ABC transporter substrate-binding protein</fullName>
    </submittedName>
</protein>
<dbReference type="Gene3D" id="3.40.190.10">
    <property type="entry name" value="Periplasmic binding protein-like II"/>
    <property type="match status" value="2"/>
</dbReference>
<name>A0ABV5LK62_9ACTN</name>
<dbReference type="Pfam" id="PF12974">
    <property type="entry name" value="Phosphonate-bd"/>
    <property type="match status" value="1"/>
</dbReference>